<dbReference type="RefSeq" id="WP_003058251.1">
    <property type="nucleotide sequence ID" value="NZ_CP006704.1"/>
</dbReference>
<evidence type="ECO:0000256" key="6">
    <source>
        <dbReference type="ARBA" id="ARBA00023065"/>
    </source>
</evidence>
<dbReference type="AlphaFoldDB" id="A0A076PP53"/>
<sequence length="315" mass="35511">MIVRDRPSGFKLLWIVRGSVLQRIKGVLAVNIVLAIIVTVAHGTLFHTKIPITPIPFTLIGLPLAIFLGFRNNTAYARYWEGRKLWGEIVIYARTLARQCLSLIELDHPIDPRQRANDVRVRMVHRAVAFSHVLRAQLRGLKDDVAAQQWLTHAEWQRLQLLPLNQRTDALMLSMGQDLGQCVRDRRIDPCLAVELDRTLNGFTTAAASCERIRNTPIPFSYTLLLHRTAHLYCFLLPFGLVDITGFMTPFVVAIVAYTFYGLDVLGDELEEPFGMESNDLALDSICRSIEISLSQSLGDPQVPAPLKPVDYLLT</sequence>
<evidence type="ECO:0000313" key="10">
    <source>
        <dbReference type="EMBL" id="AIJ45137.1"/>
    </source>
</evidence>
<dbReference type="PANTHER" id="PTHR33281">
    <property type="entry name" value="UPF0187 PROTEIN YNEE"/>
    <property type="match status" value="1"/>
</dbReference>
<dbReference type="HOGENOM" id="CLU_029790_4_2_4"/>
<evidence type="ECO:0000256" key="8">
    <source>
        <dbReference type="ARBA" id="ARBA00034708"/>
    </source>
</evidence>
<evidence type="ECO:0000256" key="7">
    <source>
        <dbReference type="ARBA" id="ARBA00023136"/>
    </source>
</evidence>
<comment type="similarity">
    <text evidence="8">Belongs to the anion channel-forming bestrophin (TC 1.A.46) family.</text>
</comment>
<evidence type="ECO:0000256" key="3">
    <source>
        <dbReference type="ARBA" id="ARBA00022475"/>
    </source>
</evidence>
<keyword evidence="6" id="KW-0406">Ion transport</keyword>
<dbReference type="KEGG" id="ctes:O987_04865"/>
<name>A0A076PP53_COMTE</name>
<proteinExistence type="inferred from homology"/>
<evidence type="ECO:0000313" key="11">
    <source>
        <dbReference type="Proteomes" id="UP000028782"/>
    </source>
</evidence>
<feature type="transmembrane region" description="Helical" evidence="9">
    <location>
        <begin position="52"/>
        <end position="70"/>
    </location>
</feature>
<evidence type="ECO:0000256" key="9">
    <source>
        <dbReference type="SAM" id="Phobius"/>
    </source>
</evidence>
<dbReference type="GO" id="GO:0005886">
    <property type="term" value="C:plasma membrane"/>
    <property type="evidence" value="ECO:0007669"/>
    <property type="project" value="UniProtKB-SubCell"/>
</dbReference>
<protein>
    <submittedName>
        <fullName evidence="10">Bestrophin-like protein</fullName>
    </submittedName>
</protein>
<keyword evidence="7 9" id="KW-0472">Membrane</keyword>
<dbReference type="InterPro" id="IPR044669">
    <property type="entry name" value="YneE/VCCN1/2-like"/>
</dbReference>
<feature type="transmembrane region" description="Helical" evidence="9">
    <location>
        <begin position="232"/>
        <end position="261"/>
    </location>
</feature>
<organism evidence="10 11">
    <name type="scientific">Comamonas testosteroni TK102</name>
    <dbReference type="NCBI Taxonomy" id="1392005"/>
    <lineage>
        <taxon>Bacteria</taxon>
        <taxon>Pseudomonadati</taxon>
        <taxon>Pseudomonadota</taxon>
        <taxon>Betaproteobacteria</taxon>
        <taxon>Burkholderiales</taxon>
        <taxon>Comamonadaceae</taxon>
        <taxon>Comamonas</taxon>
    </lineage>
</organism>
<keyword evidence="5 9" id="KW-1133">Transmembrane helix</keyword>
<evidence type="ECO:0000256" key="5">
    <source>
        <dbReference type="ARBA" id="ARBA00022989"/>
    </source>
</evidence>
<comment type="subcellular location">
    <subcellularLocation>
        <location evidence="1">Cell membrane</location>
        <topology evidence="1">Multi-pass membrane protein</topology>
    </subcellularLocation>
</comment>
<reference evidence="10 11" key="1">
    <citation type="journal article" date="2014" name="Genome Announc.">
        <title>Complete Genome Sequence of Polychlorinated Biphenyl Degrader Comamonas testosteroni TK102 (NBRC 109938).</title>
        <authorList>
            <person name="Fukuda K."/>
            <person name="Hosoyama A."/>
            <person name="Tsuchikane K."/>
            <person name="Ohji S."/>
            <person name="Yamazoe A."/>
            <person name="Fujita N."/>
            <person name="Shintani M."/>
            <person name="Kimbara K."/>
        </authorList>
    </citation>
    <scope>NUCLEOTIDE SEQUENCE [LARGE SCALE GENOMIC DNA]</scope>
    <source>
        <strain evidence="10">TK102</strain>
    </source>
</reference>
<evidence type="ECO:0000256" key="2">
    <source>
        <dbReference type="ARBA" id="ARBA00022448"/>
    </source>
</evidence>
<dbReference type="Proteomes" id="UP000028782">
    <property type="component" value="Chromosome"/>
</dbReference>
<accession>A0A076PP53</accession>
<keyword evidence="2" id="KW-0813">Transport</keyword>
<keyword evidence="4 9" id="KW-0812">Transmembrane</keyword>
<dbReference type="EMBL" id="CP006704">
    <property type="protein sequence ID" value="AIJ45137.1"/>
    <property type="molecule type" value="Genomic_DNA"/>
</dbReference>
<evidence type="ECO:0000256" key="4">
    <source>
        <dbReference type="ARBA" id="ARBA00022692"/>
    </source>
</evidence>
<keyword evidence="3" id="KW-1003">Cell membrane</keyword>
<dbReference type="Pfam" id="PF25539">
    <property type="entry name" value="Bestrophin_2"/>
    <property type="match status" value="1"/>
</dbReference>
<evidence type="ECO:0000256" key="1">
    <source>
        <dbReference type="ARBA" id="ARBA00004651"/>
    </source>
</evidence>
<feature type="transmembrane region" description="Helical" evidence="9">
    <location>
        <begin position="27"/>
        <end position="46"/>
    </location>
</feature>
<dbReference type="GO" id="GO:0005254">
    <property type="term" value="F:chloride channel activity"/>
    <property type="evidence" value="ECO:0007669"/>
    <property type="project" value="InterPro"/>
</dbReference>
<gene>
    <name evidence="10" type="ORF">O987_04865</name>
</gene>
<dbReference type="PANTHER" id="PTHR33281:SF19">
    <property type="entry name" value="VOLTAGE-DEPENDENT ANION CHANNEL-FORMING PROTEIN YNEE"/>
    <property type="match status" value="1"/>
</dbReference>